<dbReference type="FunFam" id="3.40.50.720:FF:000084">
    <property type="entry name" value="Short-chain dehydrogenase reductase"/>
    <property type="match status" value="1"/>
</dbReference>
<protein>
    <submittedName>
        <fullName evidence="3">SDR family oxidoreductase</fullName>
    </submittedName>
</protein>
<dbReference type="Proteomes" id="UP000526734">
    <property type="component" value="Unassembled WGS sequence"/>
</dbReference>
<proteinExistence type="inferred from homology"/>
<dbReference type="PRINTS" id="PR00081">
    <property type="entry name" value="GDHRDH"/>
</dbReference>
<sequence>MRQAAEPNELFSLDGLVGIVTGASSGLGARAAGVLCRAGARVVLAARRRERLEQVARDCPGSLAVPCDVLSAEQRAQLVDTAVERFGRVDILVNSAGAARVAPALEQGVDEFAEAVSLNLTAPFALCREVAPHMIAAGGGVVVNIASVYGLVASGSLPQAGYAGSKGGVVNLTRELAAQWASAGIRVNALCPGWFYSEMTASMIDDEKGRAWIERRTPMRRVGEPGELDGALLFLASAASSYVTGVALPVDGGYTAV</sequence>
<dbReference type="Pfam" id="PF13561">
    <property type="entry name" value="adh_short_C2"/>
    <property type="match status" value="1"/>
</dbReference>
<keyword evidence="4" id="KW-1185">Reference proteome</keyword>
<name>A0A7W3VWS2_9PSEU</name>
<comment type="caution">
    <text evidence="3">The sequence shown here is derived from an EMBL/GenBank/DDBJ whole genome shotgun (WGS) entry which is preliminary data.</text>
</comment>
<reference evidence="3 4" key="1">
    <citation type="submission" date="2020-08" db="EMBL/GenBank/DDBJ databases">
        <title>Amycolatopsis sp. nov. DR6-1 isolated from Dendrobium heterocarpum.</title>
        <authorList>
            <person name="Tedsree N."/>
            <person name="Kuncharoen N."/>
            <person name="Likhitwitayawuid K."/>
            <person name="Tanasupawat S."/>
        </authorList>
    </citation>
    <scope>NUCLEOTIDE SEQUENCE [LARGE SCALE GENOMIC DNA]</scope>
    <source>
        <strain evidence="3 4">DR6-1</strain>
    </source>
</reference>
<dbReference type="AlphaFoldDB" id="A0A7W3VWS2"/>
<evidence type="ECO:0000256" key="2">
    <source>
        <dbReference type="ARBA" id="ARBA00023002"/>
    </source>
</evidence>
<comment type="similarity">
    <text evidence="1">Belongs to the short-chain dehydrogenases/reductases (SDR) family.</text>
</comment>
<organism evidence="3 4">
    <name type="scientific">Amycolatopsis dendrobii</name>
    <dbReference type="NCBI Taxonomy" id="2760662"/>
    <lineage>
        <taxon>Bacteria</taxon>
        <taxon>Bacillati</taxon>
        <taxon>Actinomycetota</taxon>
        <taxon>Actinomycetes</taxon>
        <taxon>Pseudonocardiales</taxon>
        <taxon>Pseudonocardiaceae</taxon>
        <taxon>Amycolatopsis</taxon>
    </lineage>
</organism>
<evidence type="ECO:0000313" key="3">
    <source>
        <dbReference type="EMBL" id="MBB1154444.1"/>
    </source>
</evidence>
<dbReference type="Gene3D" id="3.40.50.720">
    <property type="entry name" value="NAD(P)-binding Rossmann-like Domain"/>
    <property type="match status" value="1"/>
</dbReference>
<dbReference type="GO" id="GO:0006633">
    <property type="term" value="P:fatty acid biosynthetic process"/>
    <property type="evidence" value="ECO:0007669"/>
    <property type="project" value="TreeGrafter"/>
</dbReference>
<dbReference type="InterPro" id="IPR036291">
    <property type="entry name" value="NAD(P)-bd_dom_sf"/>
</dbReference>
<dbReference type="InterPro" id="IPR002347">
    <property type="entry name" value="SDR_fam"/>
</dbReference>
<dbReference type="PRINTS" id="PR00080">
    <property type="entry name" value="SDRFAMILY"/>
</dbReference>
<dbReference type="RefSeq" id="WP_182891486.1">
    <property type="nucleotide sequence ID" value="NZ_JACGZW010000004.1"/>
</dbReference>
<accession>A0A7W3VWS2</accession>
<keyword evidence="2" id="KW-0560">Oxidoreductase</keyword>
<dbReference type="GO" id="GO:0016616">
    <property type="term" value="F:oxidoreductase activity, acting on the CH-OH group of donors, NAD or NADP as acceptor"/>
    <property type="evidence" value="ECO:0007669"/>
    <property type="project" value="TreeGrafter"/>
</dbReference>
<gene>
    <name evidence="3" type="ORF">H4281_14980</name>
</gene>
<dbReference type="SUPFAM" id="SSF51735">
    <property type="entry name" value="NAD(P)-binding Rossmann-fold domains"/>
    <property type="match status" value="1"/>
</dbReference>
<dbReference type="PANTHER" id="PTHR42760:SF133">
    <property type="entry name" value="3-OXOACYL-[ACYL-CARRIER-PROTEIN] REDUCTASE"/>
    <property type="match status" value="1"/>
</dbReference>
<dbReference type="GO" id="GO:0048038">
    <property type="term" value="F:quinone binding"/>
    <property type="evidence" value="ECO:0007669"/>
    <property type="project" value="TreeGrafter"/>
</dbReference>
<evidence type="ECO:0000313" key="4">
    <source>
        <dbReference type="Proteomes" id="UP000526734"/>
    </source>
</evidence>
<evidence type="ECO:0000256" key="1">
    <source>
        <dbReference type="ARBA" id="ARBA00006484"/>
    </source>
</evidence>
<dbReference type="EMBL" id="JACGZW010000004">
    <property type="protein sequence ID" value="MBB1154444.1"/>
    <property type="molecule type" value="Genomic_DNA"/>
</dbReference>
<dbReference type="PANTHER" id="PTHR42760">
    <property type="entry name" value="SHORT-CHAIN DEHYDROGENASES/REDUCTASES FAMILY MEMBER"/>
    <property type="match status" value="1"/>
</dbReference>